<gene>
    <name evidence="1" type="ORF">L6164_024876</name>
</gene>
<evidence type="ECO:0000313" key="1">
    <source>
        <dbReference type="EMBL" id="KAI4316954.1"/>
    </source>
</evidence>
<comment type="caution">
    <text evidence="1">The sequence shown here is derived from an EMBL/GenBank/DDBJ whole genome shotgun (WGS) entry which is preliminary data.</text>
</comment>
<organism evidence="1 2">
    <name type="scientific">Bauhinia variegata</name>
    <name type="common">Purple orchid tree</name>
    <name type="synonym">Phanera variegata</name>
    <dbReference type="NCBI Taxonomy" id="167791"/>
    <lineage>
        <taxon>Eukaryota</taxon>
        <taxon>Viridiplantae</taxon>
        <taxon>Streptophyta</taxon>
        <taxon>Embryophyta</taxon>
        <taxon>Tracheophyta</taxon>
        <taxon>Spermatophyta</taxon>
        <taxon>Magnoliopsida</taxon>
        <taxon>eudicotyledons</taxon>
        <taxon>Gunneridae</taxon>
        <taxon>Pentapetalae</taxon>
        <taxon>rosids</taxon>
        <taxon>fabids</taxon>
        <taxon>Fabales</taxon>
        <taxon>Fabaceae</taxon>
        <taxon>Cercidoideae</taxon>
        <taxon>Cercideae</taxon>
        <taxon>Bauhiniinae</taxon>
        <taxon>Bauhinia</taxon>
    </lineage>
</organism>
<keyword evidence="2" id="KW-1185">Reference proteome</keyword>
<name>A0ACB9M0I6_BAUVA</name>
<dbReference type="EMBL" id="CM039435">
    <property type="protein sequence ID" value="KAI4316954.1"/>
    <property type="molecule type" value="Genomic_DNA"/>
</dbReference>
<proteinExistence type="predicted"/>
<accession>A0ACB9M0I6</accession>
<protein>
    <submittedName>
        <fullName evidence="1">Uncharacterized protein</fullName>
    </submittedName>
</protein>
<dbReference type="Proteomes" id="UP000828941">
    <property type="component" value="Chromosome 10"/>
</dbReference>
<sequence>MDAVLTRYWAEQSIAPYNYKQISTKTRNNAGGFISKTSENFNNYGGLLHAPPHSVLPFSYPISSAFVHVNNQQYPQSQQQPPLLPLPVSAAQQPLVSRSLNRGISCPPANRKNRTRQPSLTPKKSKRERVKRDLKPEISNALDNRMGPDPNHLPLVLSRSASSLMGKDLASLAVENIETFSGSIFNLAPPPSSLPLPKFSLRPKLGCNAQAQAAGIDTGATDNLRRILRLR</sequence>
<evidence type="ECO:0000313" key="2">
    <source>
        <dbReference type="Proteomes" id="UP000828941"/>
    </source>
</evidence>
<reference evidence="1 2" key="1">
    <citation type="journal article" date="2022" name="DNA Res.">
        <title>Chromosomal-level genome assembly of the orchid tree Bauhinia variegata (Leguminosae; Cercidoideae) supports the allotetraploid origin hypothesis of Bauhinia.</title>
        <authorList>
            <person name="Zhong Y."/>
            <person name="Chen Y."/>
            <person name="Zheng D."/>
            <person name="Pang J."/>
            <person name="Liu Y."/>
            <person name="Luo S."/>
            <person name="Meng S."/>
            <person name="Qian L."/>
            <person name="Wei D."/>
            <person name="Dai S."/>
            <person name="Zhou R."/>
        </authorList>
    </citation>
    <scope>NUCLEOTIDE SEQUENCE [LARGE SCALE GENOMIC DNA]</scope>
    <source>
        <strain evidence="1">BV-YZ2020</strain>
    </source>
</reference>